<feature type="modified residue" description="N6-(pyridoxal phosphate)lysine" evidence="7">
    <location>
        <position position="203"/>
    </location>
</feature>
<dbReference type="CDD" id="cd06451">
    <property type="entry name" value="AGAT_like"/>
    <property type="match status" value="1"/>
</dbReference>
<dbReference type="EC" id="2.-.-.-" evidence="11"/>
<feature type="binding site" evidence="6">
    <location>
        <position position="351"/>
    </location>
    <ligand>
        <name>substrate</name>
    </ligand>
</feature>
<dbReference type="PANTHER" id="PTHR21152">
    <property type="entry name" value="AMINOTRANSFERASE CLASS V"/>
    <property type="match status" value="1"/>
</dbReference>
<evidence type="ECO:0000256" key="5">
    <source>
        <dbReference type="ARBA" id="ARBA00022898"/>
    </source>
</evidence>
<dbReference type="Pfam" id="PF00266">
    <property type="entry name" value="Aminotran_5"/>
    <property type="match status" value="1"/>
</dbReference>
<dbReference type="GO" id="GO:0019265">
    <property type="term" value="P:glycine biosynthetic process, by transamination of glyoxylate"/>
    <property type="evidence" value="ECO:0007669"/>
    <property type="project" value="TreeGrafter"/>
</dbReference>
<evidence type="ECO:0000256" key="1">
    <source>
        <dbReference type="ARBA" id="ARBA00001933"/>
    </source>
</evidence>
<sequence length="405" mass="44438">MSEDVQYKWQDLAPPTRILMGAGPSNVDPRVLRVMVHQPIGHLDPVFLAIMDEVRDGLRRLFGTRNGLTFPVSGTGSAGMEACIANLVEPGDRVLVLVKGFFGDRMAQMARRLGGEVTVVEQEWGAAFDPTTVRRAVARCRPKVVCLVHAETSTGVWQPVEEIAAIVREHDALLVLDTVTSLGGVPVLIDDWGVDVAYSATQKCIGAPPGLAPVTFSARSVTALQRRRRSCVSWYLDALLVQSYWGEDRAYHHTAPINMVFALREALRLIDEEGLDARWKRHRVNGQAMMAGLEALGLQLLVREPAHRLPVLITALVPDGVDEGRVRERLLREFHIEIGAGLGPLRGRIWRFGLMGYSSQKRNVLLALAALGTLLREEGFACDPAAALDAAQAVYREHAAVTVEV</sequence>
<dbReference type="Proteomes" id="UP000236173">
    <property type="component" value="Unassembled WGS sequence"/>
</dbReference>
<keyword evidence="4 11" id="KW-0808">Transferase</keyword>
<proteinExistence type="inferred from homology"/>
<evidence type="ECO:0000256" key="9">
    <source>
        <dbReference type="RuleBase" id="RU004504"/>
    </source>
</evidence>
<dbReference type="InterPro" id="IPR024169">
    <property type="entry name" value="SP_NH2Trfase/AEP_transaminase"/>
</dbReference>
<dbReference type="InterPro" id="IPR020578">
    <property type="entry name" value="Aminotrans_V_PyrdxlP_BS"/>
</dbReference>
<comment type="caution">
    <text evidence="11">The sequence shown here is derived from an EMBL/GenBank/DDBJ whole genome shotgun (WGS) entry which is preliminary data.</text>
</comment>
<dbReference type="InterPro" id="IPR000192">
    <property type="entry name" value="Aminotrans_V_dom"/>
</dbReference>
<dbReference type="InterPro" id="IPR015422">
    <property type="entry name" value="PyrdxlP-dep_Trfase_small"/>
</dbReference>
<dbReference type="PROSITE" id="PS00595">
    <property type="entry name" value="AA_TRANSFER_CLASS_5"/>
    <property type="match status" value="1"/>
</dbReference>
<gene>
    <name evidence="11" type="primary">pucG</name>
    <name evidence="11" type="ORF">HRbin17_02576</name>
</gene>
<dbReference type="AlphaFoldDB" id="A0A2H5XFU8"/>
<evidence type="ECO:0000256" key="7">
    <source>
        <dbReference type="PIRSR" id="PIRSR000524-50"/>
    </source>
</evidence>
<dbReference type="SUPFAM" id="SSF53383">
    <property type="entry name" value="PLP-dependent transferases"/>
    <property type="match status" value="1"/>
</dbReference>
<keyword evidence="3" id="KW-0032">Aminotransferase</keyword>
<dbReference type="InterPro" id="IPR015424">
    <property type="entry name" value="PyrdxlP-dep_Trfase"/>
</dbReference>
<dbReference type="PIRSF" id="PIRSF000524">
    <property type="entry name" value="SPT"/>
    <property type="match status" value="1"/>
</dbReference>
<organism evidence="11 12">
    <name type="scientific">Candidatus Fervidibacter japonicus</name>
    <dbReference type="NCBI Taxonomy" id="2035412"/>
    <lineage>
        <taxon>Bacteria</taxon>
        <taxon>Candidatus Fervidibacterota</taxon>
        <taxon>Candidatus Fervidibacter</taxon>
    </lineage>
</organism>
<evidence type="ECO:0000256" key="3">
    <source>
        <dbReference type="ARBA" id="ARBA00022576"/>
    </source>
</evidence>
<protein>
    <submittedName>
        <fullName evidence="11">Purine catabolism protein PucG</fullName>
        <ecNumber evidence="11">2.-.-.-</ecNumber>
    </submittedName>
</protein>
<accession>A0A2H5XFU8</accession>
<dbReference type="PANTHER" id="PTHR21152:SF40">
    <property type="entry name" value="ALANINE--GLYOXYLATE AMINOTRANSFERASE"/>
    <property type="match status" value="1"/>
</dbReference>
<dbReference type="Gene3D" id="3.40.640.10">
    <property type="entry name" value="Type I PLP-dependent aspartate aminotransferase-like (Major domain)"/>
    <property type="match status" value="1"/>
</dbReference>
<name>A0A2H5XFU8_9BACT</name>
<evidence type="ECO:0000256" key="6">
    <source>
        <dbReference type="PIRSR" id="PIRSR000524-1"/>
    </source>
</evidence>
<dbReference type="FunFam" id="3.40.640.10:FF:000027">
    <property type="entry name" value="Serine--pyruvate aminotransferase, mitochondrial"/>
    <property type="match status" value="1"/>
</dbReference>
<reference evidence="12" key="1">
    <citation type="submission" date="2017-09" db="EMBL/GenBank/DDBJ databases">
        <title>Metaegenomics of thermophilic ammonia-oxidizing enrichment culture.</title>
        <authorList>
            <person name="Kato S."/>
            <person name="Suzuki K."/>
        </authorList>
    </citation>
    <scope>NUCLEOTIDE SEQUENCE [LARGE SCALE GENOMIC DNA]</scope>
</reference>
<comment type="cofactor">
    <cofactor evidence="1 7 9">
        <name>pyridoxal 5'-phosphate</name>
        <dbReference type="ChEBI" id="CHEBI:597326"/>
    </cofactor>
</comment>
<comment type="similarity">
    <text evidence="2 8">Belongs to the class-V pyridoxal-phosphate-dependent aminotransferase family.</text>
</comment>
<evidence type="ECO:0000313" key="12">
    <source>
        <dbReference type="Proteomes" id="UP000236173"/>
    </source>
</evidence>
<evidence type="ECO:0000313" key="11">
    <source>
        <dbReference type="EMBL" id="GBD00042.1"/>
    </source>
</evidence>
<dbReference type="Gene3D" id="3.90.1150.10">
    <property type="entry name" value="Aspartate Aminotransferase, domain 1"/>
    <property type="match status" value="1"/>
</dbReference>
<feature type="domain" description="Aminotransferase class V" evidence="10">
    <location>
        <begin position="35"/>
        <end position="341"/>
    </location>
</feature>
<evidence type="ECO:0000259" key="10">
    <source>
        <dbReference type="Pfam" id="PF00266"/>
    </source>
</evidence>
<dbReference type="EMBL" id="BEHT01000048">
    <property type="protein sequence ID" value="GBD00042.1"/>
    <property type="molecule type" value="Genomic_DNA"/>
</dbReference>
<dbReference type="InterPro" id="IPR015421">
    <property type="entry name" value="PyrdxlP-dep_Trfase_major"/>
</dbReference>
<dbReference type="GO" id="GO:0008453">
    <property type="term" value="F:alanine-glyoxylate transaminase activity"/>
    <property type="evidence" value="ECO:0007669"/>
    <property type="project" value="TreeGrafter"/>
</dbReference>
<keyword evidence="5 7" id="KW-0663">Pyridoxal phosphate</keyword>
<evidence type="ECO:0000256" key="4">
    <source>
        <dbReference type="ARBA" id="ARBA00022679"/>
    </source>
</evidence>
<evidence type="ECO:0000256" key="2">
    <source>
        <dbReference type="ARBA" id="ARBA00009236"/>
    </source>
</evidence>
<evidence type="ECO:0000256" key="8">
    <source>
        <dbReference type="RuleBase" id="RU004075"/>
    </source>
</evidence>
<dbReference type="GO" id="GO:0004760">
    <property type="term" value="F:L-serine-pyruvate transaminase activity"/>
    <property type="evidence" value="ECO:0007669"/>
    <property type="project" value="TreeGrafter"/>
</dbReference>